<accession>A0A4W5NHB9</accession>
<reference evidence="1" key="2">
    <citation type="submission" date="2025-08" db="UniProtKB">
        <authorList>
            <consortium name="Ensembl"/>
        </authorList>
    </citation>
    <scope>IDENTIFICATION</scope>
</reference>
<dbReference type="AlphaFoldDB" id="A0A4W5NHB9"/>
<keyword evidence="2" id="KW-1185">Reference proteome</keyword>
<dbReference type="Ensembl" id="ENSHHUT00000050521.1">
    <property type="protein sequence ID" value="ENSHHUP00000048750.1"/>
    <property type="gene ID" value="ENSHHUG00000029545.1"/>
</dbReference>
<protein>
    <submittedName>
        <fullName evidence="1">Uncharacterized protein</fullName>
    </submittedName>
</protein>
<dbReference type="GeneTree" id="ENSGT01150000290099"/>
<reference evidence="2" key="1">
    <citation type="submission" date="2018-06" db="EMBL/GenBank/DDBJ databases">
        <title>Genome assembly of Danube salmon.</title>
        <authorList>
            <person name="Macqueen D.J."/>
            <person name="Gundappa M.K."/>
        </authorList>
    </citation>
    <scope>NUCLEOTIDE SEQUENCE [LARGE SCALE GENOMIC DNA]</scope>
</reference>
<proteinExistence type="predicted"/>
<sequence length="126" mass="13967">MIRCVQTAGRTHCCEGGRTHCCEGGRTDCCEGGRTHCCEGGRTHCCEGGRTHCCEGGRTHCCEGGRTHCCEGGRTRTAIRLVNHSGNSPLQNHWEFKSEDILSNDFHSNSYPWPQQKLLTCMNYDS</sequence>
<dbReference type="Proteomes" id="UP000314982">
    <property type="component" value="Unassembled WGS sequence"/>
</dbReference>
<reference evidence="1" key="3">
    <citation type="submission" date="2025-09" db="UniProtKB">
        <authorList>
            <consortium name="Ensembl"/>
        </authorList>
    </citation>
    <scope>IDENTIFICATION</scope>
</reference>
<organism evidence="1 2">
    <name type="scientific">Hucho hucho</name>
    <name type="common">huchen</name>
    <dbReference type="NCBI Taxonomy" id="62062"/>
    <lineage>
        <taxon>Eukaryota</taxon>
        <taxon>Metazoa</taxon>
        <taxon>Chordata</taxon>
        <taxon>Craniata</taxon>
        <taxon>Vertebrata</taxon>
        <taxon>Euteleostomi</taxon>
        <taxon>Actinopterygii</taxon>
        <taxon>Neopterygii</taxon>
        <taxon>Teleostei</taxon>
        <taxon>Protacanthopterygii</taxon>
        <taxon>Salmoniformes</taxon>
        <taxon>Salmonidae</taxon>
        <taxon>Salmoninae</taxon>
        <taxon>Hucho</taxon>
    </lineage>
</organism>
<evidence type="ECO:0000313" key="2">
    <source>
        <dbReference type="Proteomes" id="UP000314982"/>
    </source>
</evidence>
<name>A0A4W5NHB9_9TELE</name>
<evidence type="ECO:0000313" key="1">
    <source>
        <dbReference type="Ensembl" id="ENSHHUP00000048750.1"/>
    </source>
</evidence>